<protein>
    <submittedName>
        <fullName evidence="11">Chemokine XC receptor 1-like</fullName>
    </submittedName>
</protein>
<feature type="transmembrane region" description="Helical" evidence="9">
    <location>
        <begin position="587"/>
        <end position="610"/>
    </location>
</feature>
<dbReference type="PRINTS" id="PR00237">
    <property type="entry name" value="GPCRRHODOPSN"/>
</dbReference>
<keyword evidence="5" id="KW-0297">G-protein coupled receptor</keyword>
<feature type="transmembrane region" description="Helical" evidence="9">
    <location>
        <begin position="501"/>
        <end position="520"/>
    </location>
</feature>
<reference evidence="11 12" key="1">
    <citation type="submission" date="2015-08" db="EMBL/GenBank/DDBJ databases">
        <title>The genome of the Asian arowana (Scleropages formosus).</title>
        <authorList>
            <person name="Tan M.H."/>
            <person name="Gan H.M."/>
            <person name="Croft L.J."/>
            <person name="Austin C.M."/>
        </authorList>
    </citation>
    <scope>NUCLEOTIDE SEQUENCE [LARGE SCALE GENOMIC DNA]</scope>
    <source>
        <strain evidence="11">Aro1</strain>
    </source>
</reference>
<dbReference type="PROSITE" id="PS50262">
    <property type="entry name" value="G_PROTEIN_RECEP_F1_2"/>
    <property type="match status" value="2"/>
</dbReference>
<feature type="transmembrane region" description="Helical" evidence="9">
    <location>
        <begin position="432"/>
        <end position="454"/>
    </location>
</feature>
<organism evidence="11 12">
    <name type="scientific">Scleropages formosus</name>
    <name type="common">Asian bonytongue</name>
    <name type="synonym">Osteoglossum formosum</name>
    <dbReference type="NCBI Taxonomy" id="113540"/>
    <lineage>
        <taxon>Eukaryota</taxon>
        <taxon>Metazoa</taxon>
        <taxon>Chordata</taxon>
        <taxon>Craniata</taxon>
        <taxon>Vertebrata</taxon>
        <taxon>Euteleostomi</taxon>
        <taxon>Actinopterygii</taxon>
        <taxon>Neopterygii</taxon>
        <taxon>Teleostei</taxon>
        <taxon>Osteoglossocephala</taxon>
        <taxon>Osteoglossomorpha</taxon>
        <taxon>Osteoglossiformes</taxon>
        <taxon>Osteoglossidae</taxon>
        <taxon>Scleropages</taxon>
    </lineage>
</organism>
<feature type="transmembrane region" description="Helical" evidence="9">
    <location>
        <begin position="40"/>
        <end position="61"/>
    </location>
</feature>
<keyword evidence="8" id="KW-0807">Transducer</keyword>
<evidence type="ECO:0000256" key="4">
    <source>
        <dbReference type="ARBA" id="ARBA00022989"/>
    </source>
</evidence>
<name>A0A0N8JY23_SCLFO</name>
<feature type="domain" description="G-protein coupled receptors family 1 profile" evidence="10">
    <location>
        <begin position="445"/>
        <end position="682"/>
    </location>
</feature>
<feature type="transmembrane region" description="Helical" evidence="9">
    <location>
        <begin position="541"/>
        <end position="559"/>
    </location>
</feature>
<dbReference type="SUPFAM" id="SSF81321">
    <property type="entry name" value="Family A G protein-coupled receptor-like"/>
    <property type="match status" value="3"/>
</dbReference>
<keyword evidence="3 9" id="KW-0812">Transmembrane</keyword>
<keyword evidence="4 9" id="KW-1133">Transmembrane helix</keyword>
<evidence type="ECO:0000256" key="5">
    <source>
        <dbReference type="ARBA" id="ARBA00023040"/>
    </source>
</evidence>
<evidence type="ECO:0000256" key="2">
    <source>
        <dbReference type="ARBA" id="ARBA00022475"/>
    </source>
</evidence>
<dbReference type="AlphaFoldDB" id="A0A0N8JY23"/>
<feature type="transmembrane region" description="Helical" evidence="9">
    <location>
        <begin position="257"/>
        <end position="276"/>
    </location>
</feature>
<evidence type="ECO:0000313" key="12">
    <source>
        <dbReference type="Proteomes" id="UP000034805"/>
    </source>
</evidence>
<accession>A0A0N8JY23</accession>
<evidence type="ECO:0000256" key="8">
    <source>
        <dbReference type="ARBA" id="ARBA00023224"/>
    </source>
</evidence>
<feature type="transmembrane region" description="Helical" evidence="9">
    <location>
        <begin position="146"/>
        <end position="162"/>
    </location>
</feature>
<dbReference type="InterPro" id="IPR000355">
    <property type="entry name" value="Chemokine_rcpt"/>
</dbReference>
<dbReference type="GO" id="GO:0060326">
    <property type="term" value="P:cell chemotaxis"/>
    <property type="evidence" value="ECO:0007669"/>
    <property type="project" value="TreeGrafter"/>
</dbReference>
<dbReference type="EMBL" id="JARO02006382">
    <property type="protein sequence ID" value="KPP65337.1"/>
    <property type="molecule type" value="Genomic_DNA"/>
</dbReference>
<comment type="caution">
    <text evidence="11">The sequence shown here is derived from an EMBL/GenBank/DDBJ whole genome shotgun (WGS) entry which is preliminary data.</text>
</comment>
<feature type="non-terminal residue" evidence="11">
    <location>
        <position position="682"/>
    </location>
</feature>
<dbReference type="InterPro" id="IPR017452">
    <property type="entry name" value="GPCR_Rhodpsn_7TM"/>
</dbReference>
<dbReference type="Proteomes" id="UP000034805">
    <property type="component" value="Unassembled WGS sequence"/>
</dbReference>
<feature type="transmembrane region" description="Helical" evidence="9">
    <location>
        <begin position="296"/>
        <end position="314"/>
    </location>
</feature>
<dbReference type="PRINTS" id="PR00657">
    <property type="entry name" value="CCCHEMOKINER"/>
</dbReference>
<dbReference type="GO" id="GO:0009897">
    <property type="term" value="C:external side of plasma membrane"/>
    <property type="evidence" value="ECO:0007669"/>
    <property type="project" value="TreeGrafter"/>
</dbReference>
<dbReference type="GO" id="GO:0016493">
    <property type="term" value="F:C-C chemokine receptor activity"/>
    <property type="evidence" value="ECO:0007669"/>
    <property type="project" value="TreeGrafter"/>
</dbReference>
<evidence type="ECO:0000256" key="7">
    <source>
        <dbReference type="ARBA" id="ARBA00023170"/>
    </source>
</evidence>
<keyword evidence="2" id="KW-1003">Cell membrane</keyword>
<evidence type="ECO:0000256" key="6">
    <source>
        <dbReference type="ARBA" id="ARBA00023136"/>
    </source>
</evidence>
<dbReference type="Gene3D" id="1.20.1070.10">
    <property type="entry name" value="Rhodopsin 7-helix transmembrane proteins"/>
    <property type="match status" value="4"/>
</dbReference>
<feature type="transmembrane region" description="Helical" evidence="9">
    <location>
        <begin position="73"/>
        <end position="91"/>
    </location>
</feature>
<evidence type="ECO:0000256" key="9">
    <source>
        <dbReference type="SAM" id="Phobius"/>
    </source>
</evidence>
<feature type="transmembrane region" description="Helical" evidence="9">
    <location>
        <begin position="466"/>
        <end position="489"/>
    </location>
</feature>
<dbReference type="GO" id="GO:0007204">
    <property type="term" value="P:positive regulation of cytosolic calcium ion concentration"/>
    <property type="evidence" value="ECO:0007669"/>
    <property type="project" value="TreeGrafter"/>
</dbReference>
<dbReference type="GO" id="GO:0006955">
    <property type="term" value="P:immune response"/>
    <property type="evidence" value="ECO:0007669"/>
    <property type="project" value="TreeGrafter"/>
</dbReference>
<evidence type="ECO:0000256" key="3">
    <source>
        <dbReference type="ARBA" id="ARBA00022692"/>
    </source>
</evidence>
<keyword evidence="6 9" id="KW-0472">Membrane</keyword>
<dbReference type="CDD" id="cd14984">
    <property type="entry name" value="7tmA_Chemokine_R"/>
    <property type="match status" value="1"/>
</dbReference>
<feature type="transmembrane region" description="Helical" evidence="9">
    <location>
        <begin position="111"/>
        <end position="134"/>
    </location>
</feature>
<feature type="domain" description="G-protein coupled receptors family 1 profile" evidence="10">
    <location>
        <begin position="52"/>
        <end position="372"/>
    </location>
</feature>
<evidence type="ECO:0000313" key="11">
    <source>
        <dbReference type="EMBL" id="KPP65337.1"/>
    </source>
</evidence>
<feature type="transmembrane region" description="Helical" evidence="9">
    <location>
        <begin position="350"/>
        <end position="370"/>
    </location>
</feature>
<evidence type="ECO:0000256" key="1">
    <source>
        <dbReference type="ARBA" id="ARBA00004651"/>
    </source>
</evidence>
<dbReference type="InterPro" id="IPR000276">
    <property type="entry name" value="GPCR_Rhodpsn"/>
</dbReference>
<feature type="transmembrane region" description="Helical" evidence="9">
    <location>
        <begin position="630"/>
        <end position="652"/>
    </location>
</feature>
<comment type="subcellular location">
    <subcellularLocation>
        <location evidence="1">Cell membrane</location>
        <topology evidence="1">Multi-pass membrane protein</topology>
    </subcellularLocation>
</comment>
<dbReference type="GO" id="GO:0019957">
    <property type="term" value="F:C-C chemokine binding"/>
    <property type="evidence" value="ECO:0007669"/>
    <property type="project" value="TreeGrafter"/>
</dbReference>
<dbReference type="Pfam" id="PF00001">
    <property type="entry name" value="7tm_1"/>
    <property type="match status" value="3"/>
</dbReference>
<dbReference type="InterPro" id="IPR050119">
    <property type="entry name" value="CCR1-9-like"/>
</dbReference>
<feature type="transmembrane region" description="Helical" evidence="9">
    <location>
        <begin position="222"/>
        <end position="245"/>
    </location>
</feature>
<dbReference type="GO" id="GO:0019722">
    <property type="term" value="P:calcium-mediated signaling"/>
    <property type="evidence" value="ECO:0007669"/>
    <property type="project" value="TreeGrafter"/>
</dbReference>
<keyword evidence="7 11" id="KW-0675">Receptor</keyword>
<dbReference type="PANTHER" id="PTHR10489:SF922">
    <property type="entry name" value="C-C CHEMOKINE RECEPTOR FAMILY-LIKE-RELATED"/>
    <property type="match status" value="1"/>
</dbReference>
<evidence type="ECO:0000259" key="10">
    <source>
        <dbReference type="PROSITE" id="PS50262"/>
    </source>
</evidence>
<dbReference type="PANTHER" id="PTHR10489">
    <property type="entry name" value="CELL ADHESION MOLECULE"/>
    <property type="match status" value="1"/>
</dbReference>
<sequence>MAASGEDLDANSTYDYNYDYSDEICNKTELIKFGAVLTPVFFWIVIMLSLLGNTLVLVILIKYENLKSLTNIFIFNLALSDLIFTFGLPFWASYHISGWTFGNVTCSAVSFIFYTGFYSSIMFLTIMTIHRCLAVVRPLSDLGSTRVCYGFVSSVIIWNFAFRSEHNKLVDFRPAAMMHDVLIGISSMNDFQENETYNDTSDYNGSLVFLCEDENQHSGSTATAFCFIVIFCLSFAGNTVVLCVLARYEKLKRVTNLFVLNLAMSDLIFSMSLPFWSTYHFSQWVFGDFLCKLLSGAYFIGFCSSMMFLTAMTVDRYMIMVHNQFPLLKKRRLCAQIVISSKNKNKHKTIILIFCIVVAFFVCLTPYNVVLVTMSELQSSSTEMDICEDSLCTAPLSNGTGIFDNYSYDYPNESWIFLEEDESEKFGGFFSGVLYCLVFSLSLIGNSLLLWALLKHEDKTKAWNIFLLNLTVSDLLFTMPLPFWAVYQFHQWVFGDLACKLLSGVFFIGLYSYMFFLVVITIDRYGAVVTSTYSWQTRRPLHAHFVSGGVWLVCTAASIPDVIFSETMETLGGTVCAGTPRPLHVELLMYCIQILLFFLVPFSVITFCYIKMWTIIVRCRSSQKHKAAKLILGIVIGFFVCWAPYNVLFFLFSLKSLGWDALVLEKLHYAYYICHCLAYCHC</sequence>
<proteinExistence type="predicted"/>
<gene>
    <name evidence="11" type="ORF">Z043_116257</name>
</gene>